<dbReference type="EMBL" id="BMDU01000002">
    <property type="protein sequence ID" value="GFZ85193.1"/>
    <property type="molecule type" value="Genomic_DNA"/>
</dbReference>
<dbReference type="Proteomes" id="UP000628109">
    <property type="component" value="Unassembled WGS sequence"/>
</dbReference>
<reference evidence="2" key="1">
    <citation type="journal article" date="2019" name="Int. J. Syst. Evol. Microbiol.">
        <title>The Global Catalogue of Microorganisms (GCM) 10K type strain sequencing project: providing services to taxonomists for standard genome sequencing and annotation.</title>
        <authorList>
            <consortium name="The Broad Institute Genomics Platform"/>
            <consortium name="The Broad Institute Genome Sequencing Center for Infectious Disease"/>
            <person name="Wu L."/>
            <person name="Ma J."/>
        </authorList>
    </citation>
    <scope>NUCLEOTIDE SEQUENCE [LARGE SCALE GENOMIC DNA]</scope>
    <source>
        <strain evidence="2">CCM 7327</strain>
    </source>
</reference>
<comment type="caution">
    <text evidence="1">The sequence shown here is derived from an EMBL/GenBank/DDBJ whole genome shotgun (WGS) entry which is preliminary data.</text>
</comment>
<accession>A0ABQ1ESY0</accession>
<dbReference type="RefSeq" id="WP_130029862.1">
    <property type="nucleotide sequence ID" value="NZ_BMDU01000002.1"/>
</dbReference>
<evidence type="ECO:0008006" key="3">
    <source>
        <dbReference type="Google" id="ProtNLM"/>
    </source>
</evidence>
<proteinExistence type="predicted"/>
<name>A0ABQ1ESY0_SPHSA</name>
<organism evidence="1 2">
    <name type="scientific">Sphingobium fuliginis (strain ATCC 27551)</name>
    <dbReference type="NCBI Taxonomy" id="336203"/>
    <lineage>
        <taxon>Bacteria</taxon>
        <taxon>Pseudomonadati</taxon>
        <taxon>Pseudomonadota</taxon>
        <taxon>Alphaproteobacteria</taxon>
        <taxon>Sphingomonadales</taxon>
        <taxon>Sphingomonadaceae</taxon>
        <taxon>Sphingobium</taxon>
    </lineage>
</organism>
<protein>
    <recommendedName>
        <fullName evidence="3">DNA-binding protein</fullName>
    </recommendedName>
</protein>
<sequence>MSLADDLLKGVPEIAHHMGKTERATYHLIYNNQLPHFKIGGRIHARKSELDAAFRSQAVNG</sequence>
<evidence type="ECO:0000313" key="1">
    <source>
        <dbReference type="EMBL" id="GFZ85193.1"/>
    </source>
</evidence>
<gene>
    <name evidence="1" type="ORF">GCM10019071_12800</name>
</gene>
<evidence type="ECO:0000313" key="2">
    <source>
        <dbReference type="Proteomes" id="UP000628109"/>
    </source>
</evidence>
<keyword evidence="2" id="KW-1185">Reference proteome</keyword>